<dbReference type="EMBL" id="UGNV01000001">
    <property type="protein sequence ID" value="STX30154.1"/>
    <property type="molecule type" value="Genomic_DNA"/>
</dbReference>
<organism evidence="1 2">
    <name type="scientific">Legionella beliardensis</name>
    <dbReference type="NCBI Taxonomy" id="91822"/>
    <lineage>
        <taxon>Bacteria</taxon>
        <taxon>Pseudomonadati</taxon>
        <taxon>Pseudomonadota</taxon>
        <taxon>Gammaproteobacteria</taxon>
        <taxon>Legionellales</taxon>
        <taxon>Legionellaceae</taxon>
        <taxon>Legionella</taxon>
    </lineage>
</organism>
<sequence length="406" mass="44839">MPTYKPEELKTLQYPYGGLLDDSDALVENRATLDNLSYSDKIELATNMITACPTEELRAFSARAESLRHHEESAESFHSVLSRGLEVRQRIQAIANPNNPHPQNDLLGREFNADLFNEFSDLKTKLVADNLDELVFNLATKTTDEQARELNKNIRTGLSETELAPTLRNAFLVKRLLASLTSSNPQEAFTSPEFNPGLFHEYPRLVKFYLAGHEAEIAQKLALSSEKNQIGRQLEALKVSAIDGASPLDNLYAAFQKAVAEDFCSTPVVMPVAELTASQLPTNAQGGFSDDSPDFCSTPSIENNEALKDAQVPTIVCEEPPKQDPDDLCGSRIILGDDNSRSPIIAREFPDENPQVIATTSRTTSINSTPPKVSNHHNGFFNSICRNKKEPEAKQVSHCKPPCTII</sequence>
<accession>A0A378ICY0</accession>
<dbReference type="Proteomes" id="UP000254968">
    <property type="component" value="Unassembled WGS sequence"/>
</dbReference>
<protein>
    <submittedName>
        <fullName evidence="1">Uncharacterized protein</fullName>
    </submittedName>
</protein>
<evidence type="ECO:0000313" key="2">
    <source>
        <dbReference type="Proteomes" id="UP000254968"/>
    </source>
</evidence>
<dbReference type="RefSeq" id="WP_115303876.1">
    <property type="nucleotide sequence ID" value="NZ_CAAAHO010000005.1"/>
</dbReference>
<reference evidence="1 2" key="1">
    <citation type="submission" date="2018-06" db="EMBL/GenBank/DDBJ databases">
        <authorList>
            <consortium name="Pathogen Informatics"/>
            <person name="Doyle S."/>
        </authorList>
    </citation>
    <scope>NUCLEOTIDE SEQUENCE [LARGE SCALE GENOMIC DNA]</scope>
    <source>
        <strain evidence="1 2">NCTC13315</strain>
    </source>
</reference>
<proteinExistence type="predicted"/>
<evidence type="ECO:0000313" key="1">
    <source>
        <dbReference type="EMBL" id="STX30154.1"/>
    </source>
</evidence>
<dbReference type="NCBIfam" id="NF045532">
    <property type="entry name" value="T4SS_lpg0008"/>
    <property type="match status" value="1"/>
</dbReference>
<gene>
    <name evidence="1" type="ORF">NCTC13315_02718</name>
</gene>
<dbReference type="AlphaFoldDB" id="A0A378ICY0"/>
<dbReference type="OrthoDB" id="5651907at2"/>
<name>A0A378ICY0_9GAMM</name>
<keyword evidence="2" id="KW-1185">Reference proteome</keyword>